<evidence type="ECO:0000256" key="4">
    <source>
        <dbReference type="SAM" id="MobiDB-lite"/>
    </source>
</evidence>
<dbReference type="InterPro" id="IPR036322">
    <property type="entry name" value="WD40_repeat_dom_sf"/>
</dbReference>
<evidence type="ECO:0000256" key="3">
    <source>
        <dbReference type="PROSITE-ProRule" id="PRU00221"/>
    </source>
</evidence>
<protein>
    <submittedName>
        <fullName evidence="5">Uncharacterized protein</fullName>
    </submittedName>
</protein>
<accession>A0A165SFD6</accession>
<gene>
    <name evidence="5" type="ORF">NEOLEDRAFT_1066254</name>
</gene>
<proteinExistence type="predicted"/>
<sequence length="757" mass="81839">MLRRSETSWRKEFVARYNLRRRWTRSRNTLISHVPTHSNISNVHLMSESALLTSSLQYGIVSRSIPLTGKVLRGFLDAGGVLNGLGNGNPNAEFSPNVTACALTSDGGTAKIAWGFTNGEVAMTTASSAMNHGSRAAAKYARCKVGELHDGVVDNVIWDSSVSSRPFIVTGSSDGCVKLWDAKEFRCLWTSEKQDLSVPDPCVKIASNVALGVVVSLARSGDVFVWTGMTSLLDQTPRPIEHIRITPPVKTTPVQDYDYNVVAVDPVVSEASAGFSILLSRDASPSFHRINVGAKNGRTEWVTFGDATTGSIRCIYPSFAAKAEESSFVIVGDDLGYIRIYDWNFSSSSSAIPAYKQFEAHDDGPIAAISWNTVVLATGSSRGALKIWDSLTFECLRTIVSASPRGIAEAVNQIVLLRDMVVASIASRVVALKVDRIGRDDKSKGKKTNRAGKRGDTAKWHKQLELYRDIEESRQAQTQEQSYVQSVLGRERAQRTTLEGMGLSEAEAVEYILMLSRDEEERRLLSSASQSPLQLPVVEDEGVFQGDFDDLAPGPSSSRVEVPVAPVRRAPYSPSPPSSYVNVNGRSLPRTSPSPSNHKIQVSPRFRPEPMEAGPSITPLNIEGGSVSLPVRIPAISDAGHFPSISPSPSSTGTSVPSVSGSISRTTSLGSPDSRRNAWATPLSRSVSSSDAVPSPGSSPRVARVQSSGQSLLSADLARHGNIRRNSPVEYDEDEDEELRLAIELSLAEARSRGEEL</sequence>
<evidence type="ECO:0000313" key="6">
    <source>
        <dbReference type="Proteomes" id="UP000076761"/>
    </source>
</evidence>
<organism evidence="5 6">
    <name type="scientific">Neolentinus lepideus HHB14362 ss-1</name>
    <dbReference type="NCBI Taxonomy" id="1314782"/>
    <lineage>
        <taxon>Eukaryota</taxon>
        <taxon>Fungi</taxon>
        <taxon>Dikarya</taxon>
        <taxon>Basidiomycota</taxon>
        <taxon>Agaricomycotina</taxon>
        <taxon>Agaricomycetes</taxon>
        <taxon>Gloeophyllales</taxon>
        <taxon>Gloeophyllaceae</taxon>
        <taxon>Neolentinus</taxon>
    </lineage>
</organism>
<dbReference type="FunCoup" id="A0A165SFD6">
    <property type="interactions" value="133"/>
</dbReference>
<dbReference type="SMART" id="SM00320">
    <property type="entry name" value="WD40"/>
    <property type="match status" value="2"/>
</dbReference>
<keyword evidence="2" id="KW-0677">Repeat</keyword>
<feature type="compositionally biased region" description="Polar residues" evidence="4">
    <location>
        <begin position="582"/>
        <end position="600"/>
    </location>
</feature>
<dbReference type="AlphaFoldDB" id="A0A165SFD6"/>
<dbReference type="Gene3D" id="6.10.140.100">
    <property type="match status" value="1"/>
</dbReference>
<dbReference type="InterPro" id="IPR003903">
    <property type="entry name" value="UIM_dom"/>
</dbReference>
<reference evidence="5 6" key="1">
    <citation type="journal article" date="2016" name="Mol. Biol. Evol.">
        <title>Comparative Genomics of Early-Diverging Mushroom-Forming Fungi Provides Insights into the Origins of Lignocellulose Decay Capabilities.</title>
        <authorList>
            <person name="Nagy L.G."/>
            <person name="Riley R."/>
            <person name="Tritt A."/>
            <person name="Adam C."/>
            <person name="Daum C."/>
            <person name="Floudas D."/>
            <person name="Sun H."/>
            <person name="Yadav J.S."/>
            <person name="Pangilinan J."/>
            <person name="Larsson K.H."/>
            <person name="Matsuura K."/>
            <person name="Barry K."/>
            <person name="Labutti K."/>
            <person name="Kuo R."/>
            <person name="Ohm R.A."/>
            <person name="Bhattacharya S.S."/>
            <person name="Shirouzu T."/>
            <person name="Yoshinaga Y."/>
            <person name="Martin F.M."/>
            <person name="Grigoriev I.V."/>
            <person name="Hibbett D.S."/>
        </authorList>
    </citation>
    <scope>NUCLEOTIDE SEQUENCE [LARGE SCALE GENOMIC DNA]</scope>
    <source>
        <strain evidence="5 6">HHB14362 ss-1</strain>
    </source>
</reference>
<dbReference type="EMBL" id="KV425574">
    <property type="protein sequence ID" value="KZT25076.1"/>
    <property type="molecule type" value="Genomic_DNA"/>
</dbReference>
<dbReference type="PROSITE" id="PS50082">
    <property type="entry name" value="WD_REPEATS_2"/>
    <property type="match status" value="1"/>
</dbReference>
<keyword evidence="1 3" id="KW-0853">WD repeat</keyword>
<evidence type="ECO:0000256" key="1">
    <source>
        <dbReference type="ARBA" id="ARBA00022574"/>
    </source>
</evidence>
<feature type="region of interest" description="Disordered" evidence="4">
    <location>
        <begin position="640"/>
        <end position="736"/>
    </location>
</feature>
<feature type="compositionally biased region" description="Low complexity" evidence="4">
    <location>
        <begin position="643"/>
        <end position="664"/>
    </location>
</feature>
<dbReference type="STRING" id="1314782.A0A165SFD6"/>
<dbReference type="PROSITE" id="PS50330">
    <property type="entry name" value="UIM"/>
    <property type="match status" value="1"/>
</dbReference>
<keyword evidence="6" id="KW-1185">Reference proteome</keyword>
<dbReference type="Gene3D" id="2.130.10.10">
    <property type="entry name" value="YVTN repeat-like/Quinoprotein amine dehydrogenase"/>
    <property type="match status" value="1"/>
</dbReference>
<dbReference type="InterPro" id="IPR001680">
    <property type="entry name" value="WD40_rpt"/>
</dbReference>
<feature type="compositionally biased region" description="Low complexity" evidence="4">
    <location>
        <begin position="682"/>
        <end position="700"/>
    </location>
</feature>
<dbReference type="PANTHER" id="PTHR44129">
    <property type="entry name" value="WD REPEAT-CONTAINING PROTEIN POP1"/>
    <property type="match status" value="1"/>
</dbReference>
<dbReference type="InterPro" id="IPR015943">
    <property type="entry name" value="WD40/YVTN_repeat-like_dom_sf"/>
</dbReference>
<dbReference type="InParanoid" id="A0A165SFD6"/>
<feature type="compositionally biased region" description="Low complexity" evidence="4">
    <location>
        <begin position="555"/>
        <end position="572"/>
    </location>
</feature>
<evidence type="ECO:0000313" key="5">
    <source>
        <dbReference type="EMBL" id="KZT25076.1"/>
    </source>
</evidence>
<feature type="region of interest" description="Disordered" evidence="4">
    <location>
        <begin position="545"/>
        <end position="621"/>
    </location>
</feature>
<feature type="repeat" description="WD" evidence="3">
    <location>
        <begin position="146"/>
        <end position="190"/>
    </location>
</feature>
<evidence type="ECO:0000256" key="2">
    <source>
        <dbReference type="ARBA" id="ARBA00022737"/>
    </source>
</evidence>
<dbReference type="InterPro" id="IPR050349">
    <property type="entry name" value="WD_LIS1/nudF_dynein_reg"/>
</dbReference>
<dbReference type="SUPFAM" id="SSF50978">
    <property type="entry name" value="WD40 repeat-like"/>
    <property type="match status" value="1"/>
</dbReference>
<name>A0A165SFD6_9AGAM</name>
<dbReference type="OrthoDB" id="429520at2759"/>
<dbReference type="Proteomes" id="UP000076761">
    <property type="component" value="Unassembled WGS sequence"/>
</dbReference>